<feature type="transmembrane region" description="Helical" evidence="5">
    <location>
        <begin position="286"/>
        <end position="306"/>
    </location>
</feature>
<dbReference type="InterPro" id="IPR011701">
    <property type="entry name" value="MFS"/>
</dbReference>
<accession>A0A544W086</accession>
<evidence type="ECO:0000256" key="1">
    <source>
        <dbReference type="ARBA" id="ARBA00004651"/>
    </source>
</evidence>
<evidence type="ECO:0000256" key="4">
    <source>
        <dbReference type="ARBA" id="ARBA00023136"/>
    </source>
</evidence>
<dbReference type="AlphaFoldDB" id="A0A544W086"/>
<sequence>MIAVAVLASFVAFLDGSVVNLALPAIATDFGGGLALQQWVVDGYLLALGALILVAGAVSDQFGRLAVLRTGLAVFAVASLLCALAPTGWILVAARCLQGVGAAFLVPSSLAMINSRFTGARQAAAIGTWTAWTGTAFVVGPPLGGLLVDALNWRWVFGINVLPLAVTLYLTTRLGREKASTGRSGRVDVGGAALCATGLTGAVYALIEQQRLGPTHPAVVTGFVLGVTCLVAFPFWERRVPNPIMPLGLFASRNFAVGNLATVFLYAAVSLGTLIVALFLQETVGMSAALAGLATLPLPVLSFFLARRFGSLAGTHGPRVFMAVGPLIAAAGFLLMTTARAPFDFWTQMLPGLIVFGVGLSVTVSPLTAAVLAAVDPAQSGIGSAVNNAVSRVAGLIAVAFTGVIVGSGATTSTAMDFAGFRSGAVVVAVLFAVAGVVSGVGISNRQCDMGLVSPEASARCHDRVTPPPALAASD</sequence>
<dbReference type="PANTHER" id="PTHR42718:SF42">
    <property type="entry name" value="EXPORT PROTEIN"/>
    <property type="match status" value="1"/>
</dbReference>
<dbReference type="InterPro" id="IPR036259">
    <property type="entry name" value="MFS_trans_sf"/>
</dbReference>
<feature type="transmembrane region" description="Helical" evidence="5">
    <location>
        <begin position="40"/>
        <end position="59"/>
    </location>
</feature>
<proteinExistence type="predicted"/>
<feature type="transmembrane region" description="Helical" evidence="5">
    <location>
        <begin position="318"/>
        <end position="337"/>
    </location>
</feature>
<keyword evidence="4 5" id="KW-0472">Membrane</keyword>
<feature type="transmembrane region" description="Helical" evidence="5">
    <location>
        <begin position="123"/>
        <end position="143"/>
    </location>
</feature>
<comment type="subcellular location">
    <subcellularLocation>
        <location evidence="1">Cell membrane</location>
        <topology evidence="1">Multi-pass membrane protein</topology>
    </subcellularLocation>
</comment>
<evidence type="ECO:0000313" key="8">
    <source>
        <dbReference type="Proteomes" id="UP000315759"/>
    </source>
</evidence>
<keyword evidence="2 5" id="KW-0812">Transmembrane</keyword>
<dbReference type="CDD" id="cd17321">
    <property type="entry name" value="MFS_MMR_MDR_like"/>
    <property type="match status" value="1"/>
</dbReference>
<feature type="transmembrane region" description="Helical" evidence="5">
    <location>
        <begin position="66"/>
        <end position="86"/>
    </location>
</feature>
<feature type="transmembrane region" description="Helical" evidence="5">
    <location>
        <begin position="393"/>
        <end position="411"/>
    </location>
</feature>
<dbReference type="GO" id="GO:0005886">
    <property type="term" value="C:plasma membrane"/>
    <property type="evidence" value="ECO:0007669"/>
    <property type="project" value="UniProtKB-SubCell"/>
</dbReference>
<keyword evidence="3 5" id="KW-1133">Transmembrane helix</keyword>
<dbReference type="SUPFAM" id="SSF103473">
    <property type="entry name" value="MFS general substrate transporter"/>
    <property type="match status" value="1"/>
</dbReference>
<dbReference type="PROSITE" id="PS50850">
    <property type="entry name" value="MFS"/>
    <property type="match status" value="1"/>
</dbReference>
<dbReference type="Gene3D" id="1.20.1250.20">
    <property type="entry name" value="MFS general substrate transporter like domains"/>
    <property type="match status" value="1"/>
</dbReference>
<evidence type="ECO:0000256" key="5">
    <source>
        <dbReference type="SAM" id="Phobius"/>
    </source>
</evidence>
<dbReference type="InterPro" id="IPR020846">
    <property type="entry name" value="MFS_dom"/>
</dbReference>
<comment type="caution">
    <text evidence="7">The sequence shown here is derived from an EMBL/GenBank/DDBJ whole genome shotgun (WGS) entry which is preliminary data.</text>
</comment>
<feature type="transmembrane region" description="Helical" evidence="5">
    <location>
        <begin position="155"/>
        <end position="175"/>
    </location>
</feature>
<gene>
    <name evidence="7" type="ORF">D8S82_15775</name>
</gene>
<dbReference type="EMBL" id="VIFX01000019">
    <property type="protein sequence ID" value="TQR85649.1"/>
    <property type="molecule type" value="Genomic_DNA"/>
</dbReference>
<evidence type="ECO:0000256" key="3">
    <source>
        <dbReference type="ARBA" id="ARBA00022989"/>
    </source>
</evidence>
<dbReference type="GO" id="GO:0022857">
    <property type="term" value="F:transmembrane transporter activity"/>
    <property type="evidence" value="ECO:0007669"/>
    <property type="project" value="InterPro"/>
</dbReference>
<feature type="transmembrane region" description="Helical" evidence="5">
    <location>
        <begin position="92"/>
        <end position="111"/>
    </location>
</feature>
<feature type="transmembrane region" description="Helical" evidence="5">
    <location>
        <begin position="423"/>
        <end position="443"/>
    </location>
</feature>
<name>A0A544W086_9MYCO</name>
<reference evidence="7 8" key="1">
    <citation type="submission" date="2018-10" db="EMBL/GenBank/DDBJ databases">
        <title>Draft genome of Mycobacterium hodleri strain B.</title>
        <authorList>
            <person name="Amande T.J."/>
            <person name="Mcgenity T.J."/>
        </authorList>
    </citation>
    <scope>NUCLEOTIDE SEQUENCE [LARGE SCALE GENOMIC DNA]</scope>
    <source>
        <strain evidence="7 8">B</strain>
    </source>
</reference>
<feature type="transmembrane region" description="Helical" evidence="5">
    <location>
        <begin position="349"/>
        <end position="372"/>
    </location>
</feature>
<evidence type="ECO:0000259" key="6">
    <source>
        <dbReference type="PROSITE" id="PS50850"/>
    </source>
</evidence>
<feature type="transmembrane region" description="Helical" evidence="5">
    <location>
        <begin position="257"/>
        <end position="280"/>
    </location>
</feature>
<dbReference type="Pfam" id="PF07690">
    <property type="entry name" value="MFS_1"/>
    <property type="match status" value="1"/>
</dbReference>
<feature type="domain" description="Major facilitator superfamily (MFS) profile" evidence="6">
    <location>
        <begin position="1"/>
        <end position="447"/>
    </location>
</feature>
<dbReference type="Gene3D" id="1.20.1720.10">
    <property type="entry name" value="Multidrug resistance protein D"/>
    <property type="match status" value="1"/>
</dbReference>
<keyword evidence="8" id="KW-1185">Reference proteome</keyword>
<organism evidence="7 8">
    <name type="scientific">Mycolicibacterium hodleri</name>
    <dbReference type="NCBI Taxonomy" id="49897"/>
    <lineage>
        <taxon>Bacteria</taxon>
        <taxon>Bacillati</taxon>
        <taxon>Actinomycetota</taxon>
        <taxon>Actinomycetes</taxon>
        <taxon>Mycobacteriales</taxon>
        <taxon>Mycobacteriaceae</taxon>
        <taxon>Mycolicibacterium</taxon>
    </lineage>
</organism>
<feature type="transmembrane region" description="Helical" evidence="5">
    <location>
        <begin position="187"/>
        <end position="207"/>
    </location>
</feature>
<protein>
    <submittedName>
        <fullName evidence="7">MFS transporter</fullName>
    </submittedName>
</protein>
<evidence type="ECO:0000256" key="2">
    <source>
        <dbReference type="ARBA" id="ARBA00022692"/>
    </source>
</evidence>
<feature type="transmembrane region" description="Helical" evidence="5">
    <location>
        <begin position="219"/>
        <end position="236"/>
    </location>
</feature>
<dbReference type="Proteomes" id="UP000315759">
    <property type="component" value="Unassembled WGS sequence"/>
</dbReference>
<dbReference type="PANTHER" id="PTHR42718">
    <property type="entry name" value="MAJOR FACILITATOR SUPERFAMILY MULTIDRUG TRANSPORTER MFSC"/>
    <property type="match status" value="1"/>
</dbReference>
<evidence type="ECO:0000313" key="7">
    <source>
        <dbReference type="EMBL" id="TQR85649.1"/>
    </source>
</evidence>